<dbReference type="PROSITE" id="PS50011">
    <property type="entry name" value="PROTEIN_KINASE_DOM"/>
    <property type="match status" value="1"/>
</dbReference>
<feature type="compositionally biased region" description="Polar residues" evidence="10">
    <location>
        <begin position="1252"/>
        <end position="1281"/>
    </location>
</feature>
<evidence type="ECO:0000256" key="3">
    <source>
        <dbReference type="ARBA" id="ARBA00022679"/>
    </source>
</evidence>
<dbReference type="EMBL" id="PJEX01000016">
    <property type="protein sequence ID" value="TKW58958.1"/>
    <property type="molecule type" value="Genomic_DNA"/>
</dbReference>
<evidence type="ECO:0000256" key="7">
    <source>
        <dbReference type="ARBA" id="ARBA00047919"/>
    </source>
</evidence>
<keyword evidence="6 9" id="KW-0067">ATP-binding</keyword>
<evidence type="ECO:0000256" key="10">
    <source>
        <dbReference type="SAM" id="MobiDB-lite"/>
    </source>
</evidence>
<feature type="binding site" evidence="9">
    <location>
        <position position="1546"/>
    </location>
    <ligand>
        <name>ATP</name>
        <dbReference type="ChEBI" id="CHEBI:30616"/>
    </ligand>
</feature>
<feature type="compositionally biased region" description="Basic and acidic residues" evidence="10">
    <location>
        <begin position="952"/>
        <end position="970"/>
    </location>
</feature>
<gene>
    <name evidence="12" type="primary">mkh1</name>
    <name evidence="12" type="ORF">CTA1_1678</name>
</gene>
<dbReference type="InterPro" id="IPR050538">
    <property type="entry name" value="MAP_kinase_kinase_kinase"/>
</dbReference>
<evidence type="ECO:0000313" key="12">
    <source>
        <dbReference type="EMBL" id="TKW58958.1"/>
    </source>
</evidence>
<feature type="region of interest" description="Disordered" evidence="10">
    <location>
        <begin position="880"/>
        <end position="906"/>
    </location>
</feature>
<keyword evidence="5 12" id="KW-0418">Kinase</keyword>
<keyword evidence="4 9" id="KW-0547">Nucleotide-binding</keyword>
<feature type="region of interest" description="Disordered" evidence="10">
    <location>
        <begin position="1060"/>
        <end position="1083"/>
    </location>
</feature>
<feature type="region of interest" description="Disordered" evidence="10">
    <location>
        <begin position="1129"/>
        <end position="1317"/>
    </location>
</feature>
<evidence type="ECO:0000259" key="11">
    <source>
        <dbReference type="PROSITE" id="PS50011"/>
    </source>
</evidence>
<feature type="region of interest" description="Disordered" evidence="10">
    <location>
        <begin position="1"/>
        <end position="247"/>
    </location>
</feature>
<evidence type="ECO:0000256" key="4">
    <source>
        <dbReference type="ARBA" id="ARBA00022741"/>
    </source>
</evidence>
<dbReference type="STRING" id="1306861.A0A4U6XSX7"/>
<dbReference type="SUPFAM" id="SSF56112">
    <property type="entry name" value="Protein kinase-like (PK-like)"/>
    <property type="match status" value="1"/>
</dbReference>
<feature type="compositionally biased region" description="Low complexity" evidence="10">
    <location>
        <begin position="882"/>
        <end position="894"/>
    </location>
</feature>
<dbReference type="Pfam" id="PF00069">
    <property type="entry name" value="Pkinase"/>
    <property type="match status" value="1"/>
</dbReference>
<feature type="domain" description="Protein kinase" evidence="11">
    <location>
        <begin position="1517"/>
        <end position="1786"/>
    </location>
</feature>
<dbReference type="FunFam" id="1.10.510.10:FF:000182">
    <property type="entry name" value="MAP kinase kinase kinase mkh1"/>
    <property type="match status" value="1"/>
</dbReference>
<feature type="region of interest" description="Disordered" evidence="10">
    <location>
        <begin position="1359"/>
        <end position="1390"/>
    </location>
</feature>
<feature type="region of interest" description="Disordered" evidence="10">
    <location>
        <begin position="928"/>
        <end position="1043"/>
    </location>
</feature>
<protein>
    <recommendedName>
        <fullName evidence="2">mitogen-activated protein kinase</fullName>
        <ecNumber evidence="2">2.7.11.24</ecNumber>
    </recommendedName>
</protein>
<feature type="compositionally biased region" description="Polar residues" evidence="10">
    <location>
        <begin position="559"/>
        <end position="568"/>
    </location>
</feature>
<dbReference type="GO" id="GO:0000196">
    <property type="term" value="P:cell integrity MAPK cascade"/>
    <property type="evidence" value="ECO:0007669"/>
    <property type="project" value="UniProtKB-ARBA"/>
</dbReference>
<reference evidence="12 13" key="1">
    <citation type="journal article" date="2019" name="PLoS ONE">
        <title>Comparative genome analysis indicates high evolutionary potential of pathogenicity genes in Colletotrichum tanaceti.</title>
        <authorList>
            <person name="Lelwala R.V."/>
            <person name="Korhonen P.K."/>
            <person name="Young N.D."/>
            <person name="Scott J.B."/>
            <person name="Ades P.A."/>
            <person name="Gasser R.B."/>
            <person name="Taylor P.W.J."/>
        </authorList>
    </citation>
    <scope>NUCLEOTIDE SEQUENCE [LARGE SCALE GENOMIC DNA]</scope>
    <source>
        <strain evidence="12">BRIP57314</strain>
    </source>
</reference>
<feature type="compositionally biased region" description="Low complexity" evidence="10">
    <location>
        <begin position="66"/>
        <end position="84"/>
    </location>
</feature>
<evidence type="ECO:0000256" key="2">
    <source>
        <dbReference type="ARBA" id="ARBA00012411"/>
    </source>
</evidence>
<feature type="compositionally biased region" description="Polar residues" evidence="10">
    <location>
        <begin position="1290"/>
        <end position="1308"/>
    </location>
</feature>
<dbReference type="Proteomes" id="UP000310108">
    <property type="component" value="Unassembled WGS sequence"/>
</dbReference>
<keyword evidence="3" id="KW-0808">Transferase</keyword>
<feature type="compositionally biased region" description="Polar residues" evidence="10">
    <location>
        <begin position="143"/>
        <end position="154"/>
    </location>
</feature>
<comment type="catalytic activity">
    <reaction evidence="7">
        <text>L-threonyl-[protein] + ATP = O-phospho-L-threonyl-[protein] + ADP + H(+)</text>
        <dbReference type="Rhea" id="RHEA:46608"/>
        <dbReference type="Rhea" id="RHEA-COMP:11060"/>
        <dbReference type="Rhea" id="RHEA-COMP:11605"/>
        <dbReference type="ChEBI" id="CHEBI:15378"/>
        <dbReference type="ChEBI" id="CHEBI:30013"/>
        <dbReference type="ChEBI" id="CHEBI:30616"/>
        <dbReference type="ChEBI" id="CHEBI:61977"/>
        <dbReference type="ChEBI" id="CHEBI:456216"/>
        <dbReference type="EC" id="2.7.11.24"/>
    </reaction>
    <physiologicalReaction direction="left-to-right" evidence="7">
        <dbReference type="Rhea" id="RHEA:46609"/>
    </physiologicalReaction>
</comment>
<comment type="catalytic activity">
    <reaction evidence="8">
        <text>L-seryl-[protein] + ATP = O-phospho-L-seryl-[protein] + ADP + H(+)</text>
        <dbReference type="Rhea" id="RHEA:17989"/>
        <dbReference type="Rhea" id="RHEA-COMP:9863"/>
        <dbReference type="Rhea" id="RHEA-COMP:11604"/>
        <dbReference type="ChEBI" id="CHEBI:15378"/>
        <dbReference type="ChEBI" id="CHEBI:29999"/>
        <dbReference type="ChEBI" id="CHEBI:30616"/>
        <dbReference type="ChEBI" id="CHEBI:83421"/>
        <dbReference type="ChEBI" id="CHEBI:456216"/>
        <dbReference type="EC" id="2.7.11.24"/>
    </reaction>
    <physiologicalReaction direction="left-to-right" evidence="8">
        <dbReference type="Rhea" id="RHEA:17990"/>
    </physiologicalReaction>
</comment>
<feature type="compositionally biased region" description="Low complexity" evidence="10">
    <location>
        <begin position="1"/>
        <end position="10"/>
    </location>
</feature>
<feature type="region of interest" description="Disordered" evidence="10">
    <location>
        <begin position="301"/>
        <end position="331"/>
    </location>
</feature>
<name>A0A4U6XSX7_9PEZI</name>
<feature type="compositionally biased region" description="Pro residues" evidence="10">
    <location>
        <begin position="1170"/>
        <end position="1180"/>
    </location>
</feature>
<proteinExistence type="inferred from homology"/>
<dbReference type="InterPro" id="IPR000719">
    <property type="entry name" value="Prot_kinase_dom"/>
</dbReference>
<dbReference type="InterPro" id="IPR008271">
    <property type="entry name" value="Ser/Thr_kinase_AS"/>
</dbReference>
<keyword evidence="13" id="KW-1185">Reference proteome</keyword>
<feature type="compositionally biased region" description="Pro residues" evidence="10">
    <location>
        <begin position="203"/>
        <end position="212"/>
    </location>
</feature>
<feature type="compositionally biased region" description="Pro residues" evidence="10">
    <location>
        <begin position="160"/>
        <end position="170"/>
    </location>
</feature>
<feature type="region of interest" description="Disordered" evidence="10">
    <location>
        <begin position="654"/>
        <end position="747"/>
    </location>
</feature>
<feature type="compositionally biased region" description="Polar residues" evidence="10">
    <location>
        <begin position="580"/>
        <end position="607"/>
    </location>
</feature>
<feature type="compositionally biased region" description="Polar residues" evidence="10">
    <location>
        <begin position="303"/>
        <end position="330"/>
    </location>
</feature>
<dbReference type="GO" id="GO:0004709">
    <property type="term" value="F:MAP kinase kinase kinase activity"/>
    <property type="evidence" value="ECO:0007669"/>
    <property type="project" value="UniProtKB-ARBA"/>
</dbReference>
<evidence type="ECO:0000313" key="13">
    <source>
        <dbReference type="Proteomes" id="UP000310108"/>
    </source>
</evidence>
<dbReference type="InterPro" id="IPR017441">
    <property type="entry name" value="Protein_kinase_ATP_BS"/>
</dbReference>
<dbReference type="GO" id="GO:0005524">
    <property type="term" value="F:ATP binding"/>
    <property type="evidence" value="ECO:0007669"/>
    <property type="project" value="UniProtKB-UniRule"/>
</dbReference>
<evidence type="ECO:0000256" key="9">
    <source>
        <dbReference type="PROSITE-ProRule" id="PRU10141"/>
    </source>
</evidence>
<organism evidence="12 13">
    <name type="scientific">Colletotrichum tanaceti</name>
    <dbReference type="NCBI Taxonomy" id="1306861"/>
    <lineage>
        <taxon>Eukaryota</taxon>
        <taxon>Fungi</taxon>
        <taxon>Dikarya</taxon>
        <taxon>Ascomycota</taxon>
        <taxon>Pezizomycotina</taxon>
        <taxon>Sordariomycetes</taxon>
        <taxon>Hypocreomycetidae</taxon>
        <taxon>Glomerellales</taxon>
        <taxon>Glomerellaceae</taxon>
        <taxon>Colletotrichum</taxon>
        <taxon>Colletotrichum destructivum species complex</taxon>
    </lineage>
</organism>
<evidence type="ECO:0000256" key="5">
    <source>
        <dbReference type="ARBA" id="ARBA00022777"/>
    </source>
</evidence>
<dbReference type="PROSITE" id="PS00107">
    <property type="entry name" value="PROTEIN_KINASE_ATP"/>
    <property type="match status" value="1"/>
</dbReference>
<dbReference type="PANTHER" id="PTHR48016">
    <property type="entry name" value="MAP KINASE KINASE KINASE SSK2-RELATED-RELATED"/>
    <property type="match status" value="1"/>
</dbReference>
<comment type="similarity">
    <text evidence="1">Belongs to the protein kinase superfamily. STE Ser/Thr protein kinase family. MAP kinase kinase kinase subfamily.</text>
</comment>
<dbReference type="FunFam" id="3.30.200.20:FF:000387">
    <property type="entry name" value="Serine/threonine-protein kinase STE11"/>
    <property type="match status" value="1"/>
</dbReference>
<dbReference type="InterPro" id="IPR011009">
    <property type="entry name" value="Kinase-like_dom_sf"/>
</dbReference>
<feature type="region of interest" description="Disordered" evidence="10">
    <location>
        <begin position="451"/>
        <end position="629"/>
    </location>
</feature>
<evidence type="ECO:0000256" key="6">
    <source>
        <dbReference type="ARBA" id="ARBA00022840"/>
    </source>
</evidence>
<dbReference type="PROSITE" id="PS00108">
    <property type="entry name" value="PROTEIN_KINASE_ST"/>
    <property type="match status" value="1"/>
</dbReference>
<feature type="compositionally biased region" description="Polar residues" evidence="10">
    <location>
        <begin position="85"/>
        <end position="100"/>
    </location>
</feature>
<evidence type="ECO:0000256" key="1">
    <source>
        <dbReference type="ARBA" id="ARBA00006529"/>
    </source>
</evidence>
<accession>A0A4U6XSX7</accession>
<dbReference type="OrthoDB" id="266718at2759"/>
<feature type="compositionally biased region" description="Polar residues" evidence="10">
    <location>
        <begin position="524"/>
        <end position="542"/>
    </location>
</feature>
<dbReference type="Gene3D" id="1.10.510.10">
    <property type="entry name" value="Transferase(Phosphotransferase) domain 1"/>
    <property type="match status" value="1"/>
</dbReference>
<dbReference type="PANTHER" id="PTHR48016:SF48">
    <property type="entry name" value="SERINE_THREONINE-PROTEIN KINASE BCK1_SLK1_SSP31"/>
    <property type="match status" value="1"/>
</dbReference>
<comment type="caution">
    <text evidence="12">The sequence shown here is derived from an EMBL/GenBank/DDBJ whole genome shotgun (WGS) entry which is preliminary data.</text>
</comment>
<dbReference type="SMART" id="SM00220">
    <property type="entry name" value="S_TKc"/>
    <property type="match status" value="1"/>
</dbReference>
<dbReference type="EC" id="2.7.11.24" evidence="2"/>
<sequence>MSSSSRQRSATRSDTHDRNSSPFSSVPRSRDEIHNLNGLVFNLNDLPSHTSTATTTTTTPTPPPTTTAATTTTTRPVPPTAKTTSAVSQYPQPRTSSNYLSAGGLRPRASTASSVPTTPPLLGLDSARPATRAGPFPPPPPMYQNTQRHASSADPSRPFQVPPPPPPISPPVQGQINNMMSIPPPPPRFPSAPGATGGTGMMLPPPPGPPPGSAMAGQAPWHGAFGRMYDGRGGFNVPPPPPGQHQAYNPKLHAQVATGTTLSIPPPPPPNDHGQMSATYIPQGDTYGEGVGIPGLGGFDDSATFSATSQSSWPTNSQTSGDTTMTTPQDEMSGRDRLYAQAMHSRGMSTTSNATVASSSYMDLTVQWPLDKVLMWLAANHFSKDWQETFKGLNLHGAHFLELGSAHGGRGNFGMMHQQVYPRLAVECTNSGTGWDQPREREEGKRMRRLIRSIVTGRPADPSKVSSHGRKESVSHGNSLPSAGTDMAESPNVSMITRVGEHAKADGRQTPIKAPGPGFGGRRFSQTRSTTMPTLNSSMSSDSNHRNVLKQLDVDGTRRNSPNASESGDGTFRPPPLRTDSPNGSPNPQSASLFPSSAGQMSASPHSTKFGHRSRNSTDSVSSSAAIYGSGVPSEASQMLRSGMNIADIIQATRNNGDTRRLGQDGGRPSPQESNGDRSAGTEPPSSAKDSKSFLSFLSRKKKQKEDGFPSPDDMESPTSPALNFKPHSFGSRFGNNSETSLDLRPGSSIDVYEKDAAKSRRPGPSRVFVLATTDGFNYRMCDITEAESAMELRQIICSNLELTDVTSSQIHLTELGKSSHDNPLDDQKLLNNRKHRADATGSLKFFVRPTGAAPQGLSNATGTQSHTSLDEEAYDRLNGVSRTRSSSSPPTSRQNTMTGERVDDKMLAQEASEYRAEMERKQREYLEKRRRAAGPGSTPESATTPYGIHGRTVDFDQPRQSPYEDKKPDVLFPVRKPPAPPSDPSATLLKANSLSRKSGHSLRSSDGSSAPRRPSTLFEDMELPGQNNGDRRKKTSSQPVAGIGAALVGMGRGLGAVGATANRRAKSPNRVSSQSVLGSEYLDRGKGAISSVDFAKSFSGRNSPQSALSGSPGSLTWSLGNMPFFVPDYSPEGSPIPRRRSKNGMAAKTPPAVHRVPSRDISPSTMNPPQFPPPSAPPPPHRRKSHGPDFDFLESDVNFERPAPQRNDDSGDDSDDGLFAIPISARKPTKITRIFDGDDSSDESSDKRPSLTVNTSRSKKQLSVSFNSPKSLGSGNQNGTPEGEEDAASTRSGKSSRRTPNTPASESWESEDSKLSRRKSFVEKDVWANRPTTDALINNLDDFFPNLNLDLPVLEEGEAEANPPSPIAEGEEREAPARPPPPAQSTPSLRTAISSNRTFYNDNDTLGSDESTLKALERPASVASVAQRSVRRSGGLGRMKSIREVARGAHEANKRFTTTTTQPGQSTQNTSALMRRKSTKMFNANIVQIRPDQRGSMVMPQIPQDTIPKRQTTFRWFKGQLIGKGTYGRVYLGMNATTGEFLAVKEVEVNPKAAQGDKAKMRELVAALDQEIETMQHLDHVNIVQYLGCERKETSISIFLEYISGGSIGSCLRKHGKFEESVVSSLTRQMLSGLAYLHREGILHRDLKADNILLDLDGTCKISDFGISKKTDNIYGNDKSNSMQGSVFWMAPEVIRSEGKGYSAKVDIWSLGCVVLEMFAGRRPWSKEEAVGAIYKIANGETPPIPDEVRATISPLAIAFMLDCFTVNPLERPTADVLLSQHPFCELDPNYNFFDTELYSKIRGKDV</sequence>
<dbReference type="GO" id="GO:0004707">
    <property type="term" value="F:MAP kinase activity"/>
    <property type="evidence" value="ECO:0007669"/>
    <property type="project" value="UniProtKB-EC"/>
</dbReference>
<evidence type="ECO:0000256" key="8">
    <source>
        <dbReference type="ARBA" id="ARBA00048130"/>
    </source>
</evidence>
<feature type="compositionally biased region" description="Low complexity" evidence="10">
    <location>
        <begin position="50"/>
        <end position="59"/>
    </location>
</feature>